<dbReference type="AlphaFoldDB" id="A0A6J5FBM4"/>
<sequence>MGKHRTPYPAEFRAKMVELVKAERRPKELKKEFEPSAQTIYIYGLPSRAS</sequence>
<evidence type="ECO:0000313" key="1">
    <source>
        <dbReference type="EMBL" id="CAB3775191.1"/>
    </source>
</evidence>
<gene>
    <name evidence="1" type="ORF">LMG29542_08573</name>
</gene>
<proteinExistence type="predicted"/>
<evidence type="ECO:0008006" key="3">
    <source>
        <dbReference type="Google" id="ProtNLM"/>
    </source>
</evidence>
<accession>A0A6J5FBM4</accession>
<protein>
    <recommendedName>
        <fullName evidence="3">Transposase</fullName>
    </recommendedName>
</protein>
<name>A0A6J5FBM4_9BURK</name>
<dbReference type="EMBL" id="CADIKH010000309">
    <property type="protein sequence ID" value="CAB3775191.1"/>
    <property type="molecule type" value="Genomic_DNA"/>
</dbReference>
<evidence type="ECO:0000313" key="2">
    <source>
        <dbReference type="Proteomes" id="UP000494363"/>
    </source>
</evidence>
<keyword evidence="2" id="KW-1185">Reference proteome</keyword>
<dbReference type="RefSeq" id="WP_175233529.1">
    <property type="nucleotide sequence ID" value="NZ_CADIKH010000309.1"/>
</dbReference>
<organism evidence="1 2">
    <name type="scientific">Paraburkholderia humisilvae</name>
    <dbReference type="NCBI Taxonomy" id="627669"/>
    <lineage>
        <taxon>Bacteria</taxon>
        <taxon>Pseudomonadati</taxon>
        <taxon>Pseudomonadota</taxon>
        <taxon>Betaproteobacteria</taxon>
        <taxon>Burkholderiales</taxon>
        <taxon>Burkholderiaceae</taxon>
        <taxon>Paraburkholderia</taxon>
    </lineage>
</organism>
<dbReference type="Proteomes" id="UP000494363">
    <property type="component" value="Unassembled WGS sequence"/>
</dbReference>
<reference evidence="1 2" key="1">
    <citation type="submission" date="2020-04" db="EMBL/GenBank/DDBJ databases">
        <authorList>
            <person name="De Canck E."/>
        </authorList>
    </citation>
    <scope>NUCLEOTIDE SEQUENCE [LARGE SCALE GENOMIC DNA]</scope>
    <source>
        <strain evidence="1 2">LMG 29542</strain>
    </source>
</reference>